<evidence type="ECO:0000256" key="8">
    <source>
        <dbReference type="ARBA" id="ARBA00023224"/>
    </source>
</evidence>
<dbReference type="AlphaFoldDB" id="A0A914B0S4"/>
<feature type="transmembrane region" description="Helical" evidence="10">
    <location>
        <begin position="174"/>
        <end position="199"/>
    </location>
</feature>
<dbReference type="Gene3D" id="1.20.1070.10">
    <property type="entry name" value="Rhodopsin 7-helix transmembrane proteins"/>
    <property type="match status" value="1"/>
</dbReference>
<dbReference type="GO" id="GO:0045202">
    <property type="term" value="C:synapse"/>
    <property type="evidence" value="ECO:0007669"/>
    <property type="project" value="GOC"/>
</dbReference>
<keyword evidence="4 10" id="KW-1133">Transmembrane helix</keyword>
<dbReference type="SUPFAM" id="SSF81321">
    <property type="entry name" value="Family A G protein-coupled receptor-like"/>
    <property type="match status" value="1"/>
</dbReference>
<dbReference type="OrthoDB" id="10071887at2759"/>
<feature type="transmembrane region" description="Helical" evidence="10">
    <location>
        <begin position="93"/>
        <end position="111"/>
    </location>
</feature>
<feature type="transmembrane region" description="Helical" evidence="10">
    <location>
        <begin position="52"/>
        <end position="73"/>
    </location>
</feature>
<evidence type="ECO:0000256" key="3">
    <source>
        <dbReference type="ARBA" id="ARBA00022692"/>
    </source>
</evidence>
<dbReference type="PROSITE" id="PS00237">
    <property type="entry name" value="G_PROTEIN_RECEP_F1_1"/>
    <property type="match status" value="1"/>
</dbReference>
<reference evidence="12" key="1">
    <citation type="submission" date="2022-11" db="UniProtKB">
        <authorList>
            <consortium name="EnsemblMetazoa"/>
        </authorList>
    </citation>
    <scope>IDENTIFICATION</scope>
</reference>
<comment type="similarity">
    <text evidence="9">Belongs to the G-protein coupled receptor 1 family.</text>
</comment>
<dbReference type="InterPro" id="IPR017452">
    <property type="entry name" value="GPCR_Rhodpsn_7TM"/>
</dbReference>
<keyword evidence="3 9" id="KW-0812">Transmembrane</keyword>
<organism evidence="12 13">
    <name type="scientific">Patiria miniata</name>
    <name type="common">Bat star</name>
    <name type="synonym">Asterina miniata</name>
    <dbReference type="NCBI Taxonomy" id="46514"/>
    <lineage>
        <taxon>Eukaryota</taxon>
        <taxon>Metazoa</taxon>
        <taxon>Echinodermata</taxon>
        <taxon>Eleutherozoa</taxon>
        <taxon>Asterozoa</taxon>
        <taxon>Asteroidea</taxon>
        <taxon>Valvatacea</taxon>
        <taxon>Valvatida</taxon>
        <taxon>Asterinidae</taxon>
        <taxon>Patiria</taxon>
    </lineage>
</organism>
<dbReference type="GO" id="GO:0030594">
    <property type="term" value="F:neurotransmitter receptor activity"/>
    <property type="evidence" value="ECO:0007669"/>
    <property type="project" value="TreeGrafter"/>
</dbReference>
<dbReference type="GO" id="GO:0007187">
    <property type="term" value="P:G protein-coupled receptor signaling pathway, coupled to cyclic nucleotide second messenger"/>
    <property type="evidence" value="ECO:0007669"/>
    <property type="project" value="TreeGrafter"/>
</dbReference>
<dbReference type="GO" id="GO:0007268">
    <property type="term" value="P:chemical synaptic transmission"/>
    <property type="evidence" value="ECO:0007669"/>
    <property type="project" value="TreeGrafter"/>
</dbReference>
<evidence type="ECO:0000256" key="6">
    <source>
        <dbReference type="ARBA" id="ARBA00023136"/>
    </source>
</evidence>
<dbReference type="PRINTS" id="PR00237">
    <property type="entry name" value="GPCRRHODOPSN"/>
</dbReference>
<dbReference type="GO" id="GO:0005886">
    <property type="term" value="C:plasma membrane"/>
    <property type="evidence" value="ECO:0007669"/>
    <property type="project" value="UniProtKB-SubCell"/>
</dbReference>
<dbReference type="CDD" id="cd00637">
    <property type="entry name" value="7tm_classA_rhodopsin-like"/>
    <property type="match status" value="1"/>
</dbReference>
<keyword evidence="7 9" id="KW-0675">Receptor</keyword>
<dbReference type="Proteomes" id="UP000887568">
    <property type="component" value="Unplaced"/>
</dbReference>
<evidence type="ECO:0000313" key="13">
    <source>
        <dbReference type="Proteomes" id="UP000887568"/>
    </source>
</evidence>
<protein>
    <recommendedName>
        <fullName evidence="11">G-protein coupled receptors family 1 profile domain-containing protein</fullName>
    </recommendedName>
</protein>
<evidence type="ECO:0000256" key="2">
    <source>
        <dbReference type="ARBA" id="ARBA00022475"/>
    </source>
</evidence>
<keyword evidence="13" id="KW-1185">Reference proteome</keyword>
<sequence>MNISIAPPSFSPAFIGFRTSFLSLIGLLIITGNIISIAVTHSVREIADSTKVLMTSLAIYDLLVGLLTMIFVVTSSALNRWPFGDFMCQTVTALSFTALCMSGVSLIFLNIERCIAVTRPYRFPVWCSRRRVITLVFVTSSFILTAACVIPFIFETSFVYINVIATCFYDNSSALVNILVLVFLQIIPIILMSAVYYRLIKISRGHERRQNNGHDDANNHYDNKALKTFLAVTLTFSFCFLPVVITRTVQAYTSVKIPDWLLCTVYWLSICNSGFNVFIYCLFNRSYRRTAKKMIVGLLPCCKGSVAPMNIQL</sequence>
<evidence type="ECO:0000256" key="7">
    <source>
        <dbReference type="ARBA" id="ARBA00023170"/>
    </source>
</evidence>
<dbReference type="GO" id="GO:0004993">
    <property type="term" value="F:G protein-coupled serotonin receptor activity"/>
    <property type="evidence" value="ECO:0007669"/>
    <property type="project" value="TreeGrafter"/>
</dbReference>
<evidence type="ECO:0000256" key="5">
    <source>
        <dbReference type="ARBA" id="ARBA00023040"/>
    </source>
</evidence>
<keyword evidence="8 9" id="KW-0807">Transducer</keyword>
<feature type="transmembrane region" description="Helical" evidence="10">
    <location>
        <begin position="265"/>
        <end position="283"/>
    </location>
</feature>
<feature type="transmembrane region" description="Helical" evidence="10">
    <location>
        <begin position="228"/>
        <end position="245"/>
    </location>
</feature>
<keyword evidence="6 10" id="KW-0472">Membrane</keyword>
<name>A0A914B0S4_PATMI</name>
<dbReference type="GeneID" id="119738729"/>
<feature type="domain" description="G-protein coupled receptors family 1 profile" evidence="11">
    <location>
        <begin position="32"/>
        <end position="280"/>
    </location>
</feature>
<dbReference type="Pfam" id="PF00001">
    <property type="entry name" value="7tm_1"/>
    <property type="match status" value="1"/>
</dbReference>
<evidence type="ECO:0000256" key="4">
    <source>
        <dbReference type="ARBA" id="ARBA00022989"/>
    </source>
</evidence>
<dbReference type="PROSITE" id="PS50262">
    <property type="entry name" value="G_PROTEIN_RECEP_F1_2"/>
    <property type="match status" value="1"/>
</dbReference>
<dbReference type="GO" id="GO:0030425">
    <property type="term" value="C:dendrite"/>
    <property type="evidence" value="ECO:0007669"/>
    <property type="project" value="TreeGrafter"/>
</dbReference>
<evidence type="ECO:0000313" key="12">
    <source>
        <dbReference type="EnsemblMetazoa" id="XP_038069592.1"/>
    </source>
</evidence>
<dbReference type="EnsemblMetazoa" id="XM_038213664.1">
    <property type="protein sequence ID" value="XP_038069592.1"/>
    <property type="gene ID" value="LOC119738729"/>
</dbReference>
<accession>A0A914B0S4</accession>
<dbReference type="InterPro" id="IPR000276">
    <property type="entry name" value="GPCR_Rhodpsn"/>
</dbReference>
<feature type="transmembrane region" description="Helical" evidence="10">
    <location>
        <begin position="20"/>
        <end position="40"/>
    </location>
</feature>
<feature type="transmembrane region" description="Helical" evidence="10">
    <location>
        <begin position="132"/>
        <end position="154"/>
    </location>
</feature>
<evidence type="ECO:0000256" key="1">
    <source>
        <dbReference type="ARBA" id="ARBA00004651"/>
    </source>
</evidence>
<evidence type="ECO:0000259" key="11">
    <source>
        <dbReference type="PROSITE" id="PS50262"/>
    </source>
</evidence>
<dbReference type="PANTHER" id="PTHR24247">
    <property type="entry name" value="5-HYDROXYTRYPTAMINE RECEPTOR"/>
    <property type="match status" value="1"/>
</dbReference>
<proteinExistence type="inferred from homology"/>
<dbReference type="RefSeq" id="XP_038069592.1">
    <property type="nucleotide sequence ID" value="XM_038213664.1"/>
</dbReference>
<evidence type="ECO:0000256" key="10">
    <source>
        <dbReference type="SAM" id="Phobius"/>
    </source>
</evidence>
<evidence type="ECO:0000256" key="9">
    <source>
        <dbReference type="RuleBase" id="RU000688"/>
    </source>
</evidence>
<comment type="subcellular location">
    <subcellularLocation>
        <location evidence="1">Cell membrane</location>
        <topology evidence="1">Multi-pass membrane protein</topology>
    </subcellularLocation>
</comment>
<keyword evidence="2" id="KW-1003">Cell membrane</keyword>
<keyword evidence="5 9" id="KW-0297">G-protein coupled receptor</keyword>